<dbReference type="PROSITE" id="PS51257">
    <property type="entry name" value="PROKAR_LIPOPROTEIN"/>
    <property type="match status" value="1"/>
</dbReference>
<dbReference type="STRING" id="570521.SAMN04488508_101110"/>
<sequence length="275" mass="31408">MRMLIIILGVVMLYSCNTDKKDSVEPKTFLQSKEIQLANPKIEVDHVIIDSSSLITASLGVDNANIFYTIDGGEPTQKSKKYKETIVVSEPGKYTFKAFHEDFKPSETETVTFYKKGMDVAHFSIISSLNEQYPGQGENTLVNHKKGSLNFRDGQWIGVTEPFIAEIDFKQKIVLESLDISFLINTNAWIFPIQNITIKISRDRDSFESLPVDFSNTPLTQDITRLDNVHIPVLKELRKMRVEIANTTSIPEWHQGKGNPAWLFMDEWIFNTKKN</sequence>
<dbReference type="Proteomes" id="UP000184432">
    <property type="component" value="Unassembled WGS sequence"/>
</dbReference>
<dbReference type="RefSeq" id="WP_084549342.1">
    <property type="nucleotide sequence ID" value="NZ_FQYP01000001.1"/>
</dbReference>
<name>A0A1M6A5V5_9FLAO</name>
<keyword evidence="3" id="KW-1185">Reference proteome</keyword>
<reference evidence="3" key="1">
    <citation type="submission" date="2016-11" db="EMBL/GenBank/DDBJ databases">
        <authorList>
            <person name="Varghese N."/>
            <person name="Submissions S."/>
        </authorList>
    </citation>
    <scope>NUCLEOTIDE SEQUENCE [LARGE SCALE GENOMIC DNA]</scope>
    <source>
        <strain evidence="3">DSM 22623</strain>
    </source>
</reference>
<evidence type="ECO:0000313" key="2">
    <source>
        <dbReference type="EMBL" id="SHI31884.1"/>
    </source>
</evidence>
<evidence type="ECO:0000259" key="1">
    <source>
        <dbReference type="Pfam" id="PF13290"/>
    </source>
</evidence>
<evidence type="ECO:0000313" key="3">
    <source>
        <dbReference type="Proteomes" id="UP000184432"/>
    </source>
</evidence>
<gene>
    <name evidence="2" type="ORF">SAMN04488508_101110</name>
</gene>
<organism evidence="2 3">
    <name type="scientific">Aquimarina spongiae</name>
    <dbReference type="NCBI Taxonomy" id="570521"/>
    <lineage>
        <taxon>Bacteria</taxon>
        <taxon>Pseudomonadati</taxon>
        <taxon>Bacteroidota</taxon>
        <taxon>Flavobacteriia</taxon>
        <taxon>Flavobacteriales</taxon>
        <taxon>Flavobacteriaceae</taxon>
        <taxon>Aquimarina</taxon>
    </lineage>
</organism>
<protein>
    <submittedName>
        <fullName evidence="2">Chitobiase/beta-hexosaminidase C-terminal domain-containing protein</fullName>
    </submittedName>
</protein>
<feature type="domain" description="GH29D-like beta-sandwich" evidence="1">
    <location>
        <begin position="55"/>
        <end position="108"/>
    </location>
</feature>
<proteinExistence type="predicted"/>
<accession>A0A1M6A5V5</accession>
<dbReference type="Pfam" id="PF13290">
    <property type="entry name" value="CHB_HEX_C_1"/>
    <property type="match status" value="1"/>
</dbReference>
<dbReference type="OrthoDB" id="9806464at2"/>
<dbReference type="EMBL" id="FQYP01000001">
    <property type="protein sequence ID" value="SHI31884.1"/>
    <property type="molecule type" value="Genomic_DNA"/>
</dbReference>
<dbReference type="AlphaFoldDB" id="A0A1M6A5V5"/>
<dbReference type="InterPro" id="IPR059177">
    <property type="entry name" value="GH29D-like_dom"/>
</dbReference>